<dbReference type="InterPro" id="IPR027417">
    <property type="entry name" value="P-loop_NTPase"/>
</dbReference>
<evidence type="ECO:0000256" key="3">
    <source>
        <dbReference type="ARBA" id="ARBA00022840"/>
    </source>
</evidence>
<keyword evidence="1" id="KW-0677">Repeat</keyword>
<evidence type="ECO:0000256" key="2">
    <source>
        <dbReference type="ARBA" id="ARBA00022741"/>
    </source>
</evidence>
<name>E0XXV6_9DELT</name>
<feature type="region of interest" description="Disordered" evidence="4">
    <location>
        <begin position="530"/>
        <end position="559"/>
    </location>
</feature>
<evidence type="ECO:0000259" key="5">
    <source>
        <dbReference type="PROSITE" id="PS50893"/>
    </source>
</evidence>
<reference evidence="6" key="1">
    <citation type="journal article" date="2011" name="Environ. Microbiol.">
        <title>Time-series analyses of Monterey Bay coastal microbial picoplankton using a 'genome proxy' microarray.</title>
        <authorList>
            <person name="Rich V.I."/>
            <person name="Pham V.D."/>
            <person name="Eppley J."/>
            <person name="Shi Y."/>
            <person name="DeLong E.F."/>
        </authorList>
    </citation>
    <scope>NUCLEOTIDE SEQUENCE</scope>
</reference>
<dbReference type="InterPro" id="IPR017871">
    <property type="entry name" value="ABC_transporter-like_CS"/>
</dbReference>
<dbReference type="CDD" id="cd03221">
    <property type="entry name" value="ABCF_EF-3"/>
    <property type="match status" value="2"/>
</dbReference>
<evidence type="ECO:0000256" key="1">
    <source>
        <dbReference type="ARBA" id="ARBA00022737"/>
    </source>
</evidence>
<dbReference type="Pfam" id="PF00005">
    <property type="entry name" value="ABC_tran"/>
    <property type="match status" value="2"/>
</dbReference>
<dbReference type="GO" id="GO:0016887">
    <property type="term" value="F:ATP hydrolysis activity"/>
    <property type="evidence" value="ECO:0007669"/>
    <property type="project" value="InterPro"/>
</dbReference>
<dbReference type="Gene3D" id="3.40.50.300">
    <property type="entry name" value="P-loop containing nucleotide triphosphate hydrolases"/>
    <property type="match status" value="2"/>
</dbReference>
<dbReference type="GO" id="GO:0005524">
    <property type="term" value="F:ATP binding"/>
    <property type="evidence" value="ECO:0007669"/>
    <property type="project" value="UniProtKB-KW"/>
</dbReference>
<dbReference type="PANTHER" id="PTHR42855">
    <property type="entry name" value="ABC TRANSPORTER ATP-BINDING SUBUNIT"/>
    <property type="match status" value="1"/>
</dbReference>
<proteinExistence type="predicted"/>
<dbReference type="PROSITE" id="PS00211">
    <property type="entry name" value="ABC_TRANSPORTER_1"/>
    <property type="match status" value="1"/>
</dbReference>
<dbReference type="Pfam" id="PF12848">
    <property type="entry name" value="ABC_tran_Xtn"/>
    <property type="match status" value="1"/>
</dbReference>
<dbReference type="InterPro" id="IPR032781">
    <property type="entry name" value="ABC_tran_Xtn"/>
</dbReference>
<dbReference type="SMART" id="SM00382">
    <property type="entry name" value="AAA"/>
    <property type="match status" value="2"/>
</dbReference>
<feature type="region of interest" description="Disordered" evidence="4">
    <location>
        <begin position="609"/>
        <end position="645"/>
    </location>
</feature>
<dbReference type="Gene3D" id="1.10.287.380">
    <property type="entry name" value="Valyl-tRNA synthetase, C-terminal domain"/>
    <property type="match status" value="1"/>
</dbReference>
<keyword evidence="2" id="KW-0547">Nucleotide-binding</keyword>
<keyword evidence="3" id="KW-0067">ATP-binding</keyword>
<dbReference type="AlphaFoldDB" id="E0XXV6"/>
<dbReference type="PANTHER" id="PTHR42855:SF2">
    <property type="entry name" value="DRUG RESISTANCE ABC TRANSPORTER,ATP-BINDING PROTEIN"/>
    <property type="match status" value="1"/>
</dbReference>
<dbReference type="InterPro" id="IPR037118">
    <property type="entry name" value="Val-tRNA_synth_C_sf"/>
</dbReference>
<sequence length="645" mass="72573">MISLASLTMHYGSKMLFEDASLSFNPGKRYGLVGANGVGKTTLLRLITAEETPSRGVVAVPRDVQLGVLRQDHFRFEQDRILDVVLQGKPVLWSALQEKTALLDSGKHDAETGHRLAELEIVIAEQDGYVAEATAEELLSGLGIMERYHREPMQVLSGGFKLRVLMAQLLFQAPDVLLLDEPTNHLDIVSIRWLEAFLRDQFSGTLIFISHDRRFLNAVATHIVDIDYQEIRAYTGNYEHFLAAKALAEEQKGKEIESMERRVAEMQSFVDRFRYKATKARQAQSRVKQIEKMEIPEIRRSSRLAPKLQFQQERSSGRMALKVKGLSKQFNQVPVLQDISFQVERGEKVALIGPNGVGKSTLLKIALEQLAPDSGEYEWGYEASISYFAQDHHEQLRGSVSAYGWLYQFASHETISFIRGLLGRVLLSGDEGLKQVGALSGGEAARLLFAKIMLENRNVLVLDEPTNHLDLEGVEALAEALNAYPGTVIVVSHDRYFVAEVATHILELTPEGARDYPGTYQEYLNQFGDDHLSAESGKKPQGRPPAPTARKLSHEQRKSLKRDIARISKETERLETRISHAERELGQLNELFSSDGFYTENPSDEIERLQRKHQQLEQELSKSLGSWESSSEHLETLRGQLNNAA</sequence>
<protein>
    <submittedName>
        <fullName evidence="6">ATPase components of abc transporters with duplicated ATPase domains</fullName>
    </submittedName>
</protein>
<dbReference type="InterPro" id="IPR051309">
    <property type="entry name" value="ABCF_ATPase"/>
</dbReference>
<dbReference type="InterPro" id="IPR003439">
    <property type="entry name" value="ABC_transporter-like_ATP-bd"/>
</dbReference>
<evidence type="ECO:0000256" key="4">
    <source>
        <dbReference type="SAM" id="MobiDB-lite"/>
    </source>
</evidence>
<accession>E0XXV6</accession>
<dbReference type="SUPFAM" id="SSF52540">
    <property type="entry name" value="P-loop containing nucleoside triphosphate hydrolases"/>
    <property type="match status" value="2"/>
</dbReference>
<feature type="domain" description="ABC transporter" evidence="5">
    <location>
        <begin position="2"/>
        <end position="253"/>
    </location>
</feature>
<dbReference type="FunFam" id="3.40.50.300:FF:000070">
    <property type="entry name" value="Putative ABC transporter ATP-binding component"/>
    <property type="match status" value="1"/>
</dbReference>
<dbReference type="EMBL" id="GU474914">
    <property type="protein sequence ID" value="ADI19247.1"/>
    <property type="molecule type" value="Genomic_DNA"/>
</dbReference>
<organism evidence="6">
    <name type="scientific">uncultured delta proteobacterium HF0200_14D13</name>
    <dbReference type="NCBI Taxonomy" id="710830"/>
    <lineage>
        <taxon>Bacteria</taxon>
        <taxon>Deltaproteobacteria</taxon>
        <taxon>environmental samples</taxon>
    </lineage>
</organism>
<dbReference type="InterPro" id="IPR003593">
    <property type="entry name" value="AAA+_ATPase"/>
</dbReference>
<evidence type="ECO:0000313" key="6">
    <source>
        <dbReference type="EMBL" id="ADI19247.1"/>
    </source>
</evidence>
<dbReference type="FunFam" id="3.40.50.300:FF:000011">
    <property type="entry name" value="Putative ABC transporter ATP-binding component"/>
    <property type="match status" value="1"/>
</dbReference>
<feature type="domain" description="ABC transporter" evidence="5">
    <location>
        <begin position="321"/>
        <end position="536"/>
    </location>
</feature>
<dbReference type="PROSITE" id="PS50893">
    <property type="entry name" value="ABC_TRANSPORTER_2"/>
    <property type="match status" value="2"/>
</dbReference>
<feature type="compositionally biased region" description="Basic and acidic residues" evidence="4">
    <location>
        <begin position="609"/>
        <end position="620"/>
    </location>
</feature>